<protein>
    <submittedName>
        <fullName evidence="1">Uncharacterized protein</fullName>
    </submittedName>
</protein>
<reference evidence="1 2" key="1">
    <citation type="journal article" date="2016" name="Sci. Rep.">
        <title>Metabolic traits of an uncultured archaeal lineage -MSBL1- from brine pools of the Red Sea.</title>
        <authorList>
            <person name="Mwirichia R."/>
            <person name="Alam I."/>
            <person name="Rashid M."/>
            <person name="Vinu M."/>
            <person name="Ba-Alawi W."/>
            <person name="Anthony Kamau A."/>
            <person name="Kamanda Ngugi D."/>
            <person name="Goker M."/>
            <person name="Klenk H.P."/>
            <person name="Bajic V."/>
            <person name="Stingl U."/>
        </authorList>
    </citation>
    <scope>NUCLEOTIDE SEQUENCE [LARGE SCALE GENOMIC DNA]</scope>
    <source>
        <strain evidence="1">SCGC-AAA259I07</strain>
    </source>
</reference>
<keyword evidence="2" id="KW-1185">Reference proteome</keyword>
<gene>
    <name evidence="1" type="ORF">AKJ36_01235</name>
</gene>
<dbReference type="EMBL" id="LHXQ01000011">
    <property type="protein sequence ID" value="KXA95214.1"/>
    <property type="molecule type" value="Genomic_DNA"/>
</dbReference>
<sequence length="327" mass="37270">MIEIKPILKSVRVADEEGFIPSQKKYKLQSKIALKGFKREREKVQALLLIPSALRANLIVNRENSLAKKRAIKLECTQELEKFEVHTGEYLIFEAKINPRDIKEIDKFRSGRSLEAKVELWGNAVVSDENGEKQVIDRISRRSTSKVTITPSQFQKDFFEKVKLGGREVIEVQYEFPEIIEEKAPSEMREPVKALRGTFNALKKSRGELESAKTASDYRSILGDVRSSLDSLRSEIKKIGDYLYYETSTFRGGGAKKASKRMARDLGDAIGAIYQITSKSGHSTTAKKPKKMWEFRPKKEDVEPILAALSMILQHILDKLEKSFLEK</sequence>
<organism evidence="1 2">
    <name type="scientific">candidate division MSBL1 archaeon SCGC-AAA259I07</name>
    <dbReference type="NCBI Taxonomy" id="1698266"/>
    <lineage>
        <taxon>Archaea</taxon>
        <taxon>Methanobacteriati</taxon>
        <taxon>Methanobacteriota</taxon>
        <taxon>candidate division MSBL1</taxon>
    </lineage>
</organism>
<proteinExistence type="predicted"/>
<evidence type="ECO:0000313" key="2">
    <source>
        <dbReference type="Proteomes" id="UP000070155"/>
    </source>
</evidence>
<dbReference type="Proteomes" id="UP000070155">
    <property type="component" value="Unassembled WGS sequence"/>
</dbReference>
<accession>A0A133ULX5</accession>
<comment type="caution">
    <text evidence="1">The sequence shown here is derived from an EMBL/GenBank/DDBJ whole genome shotgun (WGS) entry which is preliminary data.</text>
</comment>
<name>A0A133ULX5_9EURY</name>
<dbReference type="AlphaFoldDB" id="A0A133ULX5"/>
<evidence type="ECO:0000313" key="1">
    <source>
        <dbReference type="EMBL" id="KXA95214.1"/>
    </source>
</evidence>